<protein>
    <submittedName>
        <fullName evidence="1">Uncharacterized protein</fullName>
    </submittedName>
</protein>
<accession>A0A9D4NC05</accession>
<proteinExistence type="predicted"/>
<dbReference type="Proteomes" id="UP000828390">
    <property type="component" value="Unassembled WGS sequence"/>
</dbReference>
<dbReference type="EMBL" id="JAIWYP010000001">
    <property type="protein sequence ID" value="KAH3893617.1"/>
    <property type="molecule type" value="Genomic_DNA"/>
</dbReference>
<name>A0A9D4NC05_DREPO</name>
<dbReference type="AlphaFoldDB" id="A0A9D4NC05"/>
<sequence length="72" mass="8465">MQNFAPTVEQSLQTSLGRWKRLISVESRLILKSATVNKYPLYYHKLMTPIDFEATRYIDHDSQMTPIDFEVT</sequence>
<feature type="non-terminal residue" evidence="1">
    <location>
        <position position="1"/>
    </location>
</feature>
<keyword evidence="2" id="KW-1185">Reference proteome</keyword>
<comment type="caution">
    <text evidence="1">The sequence shown here is derived from an EMBL/GenBank/DDBJ whole genome shotgun (WGS) entry which is preliminary data.</text>
</comment>
<evidence type="ECO:0000313" key="2">
    <source>
        <dbReference type="Proteomes" id="UP000828390"/>
    </source>
</evidence>
<organism evidence="1 2">
    <name type="scientific">Dreissena polymorpha</name>
    <name type="common">Zebra mussel</name>
    <name type="synonym">Mytilus polymorpha</name>
    <dbReference type="NCBI Taxonomy" id="45954"/>
    <lineage>
        <taxon>Eukaryota</taxon>
        <taxon>Metazoa</taxon>
        <taxon>Spiralia</taxon>
        <taxon>Lophotrochozoa</taxon>
        <taxon>Mollusca</taxon>
        <taxon>Bivalvia</taxon>
        <taxon>Autobranchia</taxon>
        <taxon>Heteroconchia</taxon>
        <taxon>Euheterodonta</taxon>
        <taxon>Imparidentia</taxon>
        <taxon>Neoheterodontei</taxon>
        <taxon>Myida</taxon>
        <taxon>Dreissenoidea</taxon>
        <taxon>Dreissenidae</taxon>
        <taxon>Dreissena</taxon>
    </lineage>
</organism>
<evidence type="ECO:0000313" key="1">
    <source>
        <dbReference type="EMBL" id="KAH3893617.1"/>
    </source>
</evidence>
<gene>
    <name evidence="1" type="ORF">DPMN_017765</name>
</gene>
<reference evidence="1" key="2">
    <citation type="submission" date="2020-11" db="EMBL/GenBank/DDBJ databases">
        <authorList>
            <person name="McCartney M.A."/>
            <person name="Auch B."/>
            <person name="Kono T."/>
            <person name="Mallez S."/>
            <person name="Becker A."/>
            <person name="Gohl D.M."/>
            <person name="Silverstein K.A.T."/>
            <person name="Koren S."/>
            <person name="Bechman K.B."/>
            <person name="Herman A."/>
            <person name="Abrahante J.E."/>
            <person name="Garbe J."/>
        </authorList>
    </citation>
    <scope>NUCLEOTIDE SEQUENCE</scope>
    <source>
        <strain evidence="1">Duluth1</strain>
        <tissue evidence="1">Whole animal</tissue>
    </source>
</reference>
<reference evidence="1" key="1">
    <citation type="journal article" date="2019" name="bioRxiv">
        <title>The Genome of the Zebra Mussel, Dreissena polymorpha: A Resource for Invasive Species Research.</title>
        <authorList>
            <person name="McCartney M.A."/>
            <person name="Auch B."/>
            <person name="Kono T."/>
            <person name="Mallez S."/>
            <person name="Zhang Y."/>
            <person name="Obille A."/>
            <person name="Becker A."/>
            <person name="Abrahante J.E."/>
            <person name="Garbe J."/>
            <person name="Badalamenti J.P."/>
            <person name="Herman A."/>
            <person name="Mangelson H."/>
            <person name="Liachko I."/>
            <person name="Sullivan S."/>
            <person name="Sone E.D."/>
            <person name="Koren S."/>
            <person name="Silverstein K.A.T."/>
            <person name="Beckman K.B."/>
            <person name="Gohl D.M."/>
        </authorList>
    </citation>
    <scope>NUCLEOTIDE SEQUENCE</scope>
    <source>
        <strain evidence="1">Duluth1</strain>
        <tissue evidence="1">Whole animal</tissue>
    </source>
</reference>